<proteinExistence type="inferred from homology"/>
<evidence type="ECO:0000256" key="7">
    <source>
        <dbReference type="ARBA" id="ARBA00023242"/>
    </source>
</evidence>
<dbReference type="VEuPathDB" id="FungiDB:SJAG_03622"/>
<dbReference type="InterPro" id="IPR019364">
    <property type="entry name" value="Mediatior_Med8_fun/met"/>
</dbReference>
<dbReference type="HOGENOM" id="CLU_108151_0_0_1"/>
<evidence type="ECO:0000256" key="4">
    <source>
        <dbReference type="ARBA" id="ARBA00023015"/>
    </source>
</evidence>
<evidence type="ECO:0000256" key="1">
    <source>
        <dbReference type="ARBA" id="ARBA00004123"/>
    </source>
</evidence>
<evidence type="ECO:0000256" key="9">
    <source>
        <dbReference type="RuleBase" id="RU364144"/>
    </source>
</evidence>
<comment type="similarity">
    <text evidence="2 9">Belongs to the Mediator complex subunit 8 family.</text>
</comment>
<dbReference type="eggNOG" id="ENOG502S8U1">
    <property type="taxonomic scope" value="Eukaryota"/>
</dbReference>
<evidence type="ECO:0000256" key="6">
    <source>
        <dbReference type="ARBA" id="ARBA00023163"/>
    </source>
</evidence>
<dbReference type="GO" id="GO:0006367">
    <property type="term" value="P:transcription initiation at RNA polymerase II promoter"/>
    <property type="evidence" value="ECO:0007669"/>
    <property type="project" value="EnsemblFungi"/>
</dbReference>
<evidence type="ECO:0000313" key="10">
    <source>
        <dbReference type="EMBL" id="EEB08467.2"/>
    </source>
</evidence>
<dbReference type="Pfam" id="PF10232">
    <property type="entry name" value="Med8"/>
    <property type="match status" value="1"/>
</dbReference>
<evidence type="ECO:0000313" key="11">
    <source>
        <dbReference type="JaponicusDB" id="SJAG_03622"/>
    </source>
</evidence>
<reference evidence="10 12" key="1">
    <citation type="journal article" date="2011" name="Science">
        <title>Comparative functional genomics of the fission yeasts.</title>
        <authorList>
            <person name="Rhind N."/>
            <person name="Chen Z."/>
            <person name="Yassour M."/>
            <person name="Thompson D.A."/>
            <person name="Haas B.J."/>
            <person name="Habib N."/>
            <person name="Wapinski I."/>
            <person name="Roy S."/>
            <person name="Lin M.F."/>
            <person name="Heiman D.I."/>
            <person name="Young S.K."/>
            <person name="Furuya K."/>
            <person name="Guo Y."/>
            <person name="Pidoux A."/>
            <person name="Chen H.M."/>
            <person name="Robbertse B."/>
            <person name="Goldberg J.M."/>
            <person name="Aoki K."/>
            <person name="Bayne E.H."/>
            <person name="Berlin A.M."/>
            <person name="Desjardins C.A."/>
            <person name="Dobbs E."/>
            <person name="Dukaj L."/>
            <person name="Fan L."/>
            <person name="FitzGerald M.G."/>
            <person name="French C."/>
            <person name="Gujja S."/>
            <person name="Hansen K."/>
            <person name="Keifenheim D."/>
            <person name="Levin J.Z."/>
            <person name="Mosher R.A."/>
            <person name="Mueller C.A."/>
            <person name="Pfiffner J."/>
            <person name="Priest M."/>
            <person name="Russ C."/>
            <person name="Smialowska A."/>
            <person name="Swoboda P."/>
            <person name="Sykes S.M."/>
            <person name="Vaughn M."/>
            <person name="Vengrova S."/>
            <person name="Yoder R."/>
            <person name="Zeng Q."/>
            <person name="Allshire R."/>
            <person name="Baulcombe D."/>
            <person name="Birren B.W."/>
            <person name="Brown W."/>
            <person name="Ekwall K."/>
            <person name="Kellis M."/>
            <person name="Leatherwood J."/>
            <person name="Levin H."/>
            <person name="Margalit H."/>
            <person name="Martienssen R."/>
            <person name="Nieduszynski C.A."/>
            <person name="Spatafora J.W."/>
            <person name="Friedman N."/>
            <person name="Dalgaard J.Z."/>
            <person name="Baumann P."/>
            <person name="Niki H."/>
            <person name="Regev A."/>
            <person name="Nusbaum C."/>
        </authorList>
    </citation>
    <scope>NUCLEOTIDE SEQUENCE [LARGE SCALE GENOMIC DNA]</scope>
    <source>
        <strain evidence="12">yFS275 / FY16936</strain>
    </source>
</reference>
<dbReference type="GeneID" id="7051330"/>
<keyword evidence="5 9" id="KW-0010">Activator</keyword>
<accession>B6K4R0</accession>
<dbReference type="OMA" id="PQWYSLQ"/>
<keyword evidence="6 9" id="KW-0804">Transcription</keyword>
<dbReference type="Gene3D" id="1.20.5.790">
    <property type="entry name" value="Single helix bin"/>
    <property type="match status" value="1"/>
</dbReference>
<keyword evidence="12" id="KW-1185">Reference proteome</keyword>
<comment type="function">
    <text evidence="9">Component of the Mediator complex, a coactivator involved in the regulated transcription of nearly all RNA polymerase II-dependent genes. Mediator functions as a bridge to convey information from gene-specific regulatory proteins to the basal RNA polymerase II transcription machinery. Mediator is recruited to promoters by direct interactions with regulatory proteins and serves as a scaffold for the assembly of a functional preinitiation complex with RNA polymerase II and the general transcription factors.</text>
</comment>
<dbReference type="RefSeq" id="XP_002174760.2">
    <property type="nucleotide sequence ID" value="XM_002174724.2"/>
</dbReference>
<comment type="subcellular location">
    <subcellularLocation>
        <location evidence="1 9">Nucleus</location>
    </subcellularLocation>
</comment>
<dbReference type="OrthoDB" id="5329317at2759"/>
<evidence type="ECO:0000256" key="3">
    <source>
        <dbReference type="ARBA" id="ARBA00020637"/>
    </source>
</evidence>
<evidence type="ECO:0000256" key="8">
    <source>
        <dbReference type="ARBA" id="ARBA00031261"/>
    </source>
</evidence>
<dbReference type="EMBL" id="KE651167">
    <property type="protein sequence ID" value="EEB08467.2"/>
    <property type="molecule type" value="Genomic_DNA"/>
</dbReference>
<protein>
    <recommendedName>
        <fullName evidence="3 9">Mediator of RNA polymerase II transcription subunit 8</fullName>
    </recommendedName>
    <alternativeName>
        <fullName evidence="8 9">Mediator complex subunit 8</fullName>
    </alternativeName>
</protein>
<dbReference type="PANTHER" id="PTHR13074:SF9">
    <property type="entry name" value="MEDIATOR OF RNA POLYMERASE II TRANSCRIPTION SUBUNIT 8"/>
    <property type="match status" value="1"/>
</dbReference>
<keyword evidence="7 9" id="KW-0539">Nucleus</keyword>
<dbReference type="GO" id="GO:0003712">
    <property type="term" value="F:transcription coregulator activity"/>
    <property type="evidence" value="ECO:0000318"/>
    <property type="project" value="GO_Central"/>
</dbReference>
<name>B6K4R0_SCHJY</name>
<evidence type="ECO:0000256" key="2">
    <source>
        <dbReference type="ARBA" id="ARBA00005716"/>
    </source>
</evidence>
<dbReference type="GO" id="GO:0016592">
    <property type="term" value="C:mediator complex"/>
    <property type="evidence" value="ECO:0000318"/>
    <property type="project" value="GO_Central"/>
</dbReference>
<dbReference type="Gene3D" id="1.20.58.1710">
    <property type="match status" value="1"/>
</dbReference>
<dbReference type="JaponicusDB" id="SJAG_03622">
    <property type="gene designation" value="med8"/>
</dbReference>
<dbReference type="Proteomes" id="UP000001744">
    <property type="component" value="Unassembled WGS sequence"/>
</dbReference>
<dbReference type="AlphaFoldDB" id="B6K4R0"/>
<dbReference type="GO" id="GO:0070847">
    <property type="term" value="C:core mediator complex"/>
    <property type="evidence" value="ECO:0000318"/>
    <property type="project" value="GO_Central"/>
</dbReference>
<dbReference type="GO" id="GO:0003713">
    <property type="term" value="F:transcription coactivator activity"/>
    <property type="evidence" value="ECO:0007669"/>
    <property type="project" value="EnsemblFungi"/>
</dbReference>
<sequence>MDYEHEDFTKPVESLESMRQKFAQIAHSLSHFLALLHQHRTLVPWSAIHKNFSILLSQLHSLTNTLISQSQTLKTINIFPSDLFPVREQEPLLTTLLRTKALPAVEEWENSTLQSVEGDITDEEVNQQVNASSQLWEEARTFLLTERENYNWVGTVTRKQENEGEFSDQKDLEQQRVAEEATADTSLMDLLRFMKSGRR</sequence>
<dbReference type="Gene3D" id="6.10.250.2610">
    <property type="match status" value="1"/>
</dbReference>
<evidence type="ECO:0000256" key="5">
    <source>
        <dbReference type="ARBA" id="ARBA00023159"/>
    </source>
</evidence>
<comment type="subunit">
    <text evidence="9">Component of the Mediator complex.</text>
</comment>
<dbReference type="GO" id="GO:0006357">
    <property type="term" value="P:regulation of transcription by RNA polymerase II"/>
    <property type="evidence" value="ECO:0000318"/>
    <property type="project" value="GO_Central"/>
</dbReference>
<dbReference type="GO" id="GO:0000978">
    <property type="term" value="F:RNA polymerase II cis-regulatory region sequence-specific DNA binding"/>
    <property type="evidence" value="ECO:0000318"/>
    <property type="project" value="GO_Central"/>
</dbReference>
<gene>
    <name evidence="11" type="primary">med8</name>
    <name evidence="9" type="synonym">MED8</name>
    <name evidence="10" type="ORF">SJAG_03622</name>
</gene>
<dbReference type="STRING" id="402676.B6K4R0"/>
<dbReference type="PANTHER" id="PTHR13074">
    <property type="entry name" value="MEDIATOR OF RNA POLYMERASE II TRANSCRIPTION SUBUNIT 8"/>
    <property type="match status" value="1"/>
</dbReference>
<keyword evidence="4 9" id="KW-0805">Transcription regulation</keyword>
<evidence type="ECO:0000313" key="12">
    <source>
        <dbReference type="Proteomes" id="UP000001744"/>
    </source>
</evidence>
<organism evidence="10 12">
    <name type="scientific">Schizosaccharomyces japonicus (strain yFS275 / FY16936)</name>
    <name type="common">Fission yeast</name>
    <dbReference type="NCBI Taxonomy" id="402676"/>
    <lineage>
        <taxon>Eukaryota</taxon>
        <taxon>Fungi</taxon>
        <taxon>Dikarya</taxon>
        <taxon>Ascomycota</taxon>
        <taxon>Taphrinomycotina</taxon>
        <taxon>Schizosaccharomycetes</taxon>
        <taxon>Schizosaccharomycetales</taxon>
        <taxon>Schizosaccharomycetaceae</taxon>
        <taxon>Schizosaccharomyces</taxon>
    </lineage>
</organism>